<reference evidence="2" key="1">
    <citation type="journal article" date="2019" name="Int. J. Syst. Evol. Microbiol.">
        <title>The Global Catalogue of Microorganisms (GCM) 10K type strain sequencing project: providing services to taxonomists for standard genome sequencing and annotation.</title>
        <authorList>
            <consortium name="The Broad Institute Genomics Platform"/>
            <consortium name="The Broad Institute Genome Sequencing Center for Infectious Disease"/>
            <person name="Wu L."/>
            <person name="Ma J."/>
        </authorList>
    </citation>
    <scope>NUCLEOTIDE SEQUENCE [LARGE SCALE GENOMIC DNA]</scope>
    <source>
        <strain evidence="2">CCUG 61889</strain>
    </source>
</reference>
<dbReference type="EMBL" id="JBHRZT010000020">
    <property type="protein sequence ID" value="MFC3882701.1"/>
    <property type="molecule type" value="Genomic_DNA"/>
</dbReference>
<evidence type="ECO:0000313" key="2">
    <source>
        <dbReference type="Proteomes" id="UP001595752"/>
    </source>
</evidence>
<name>A0ABV8AXJ1_9BACI</name>
<keyword evidence="2" id="KW-1185">Reference proteome</keyword>
<accession>A0ABV8AXJ1</accession>
<evidence type="ECO:0008006" key="3">
    <source>
        <dbReference type="Google" id="ProtNLM"/>
    </source>
</evidence>
<dbReference type="PROSITE" id="PS51257">
    <property type="entry name" value="PROKAR_LIPOPROTEIN"/>
    <property type="match status" value="1"/>
</dbReference>
<dbReference type="Proteomes" id="UP001595752">
    <property type="component" value="Unassembled WGS sequence"/>
</dbReference>
<organism evidence="1 2">
    <name type="scientific">Bacillus songklensis</name>
    <dbReference type="NCBI Taxonomy" id="1069116"/>
    <lineage>
        <taxon>Bacteria</taxon>
        <taxon>Bacillati</taxon>
        <taxon>Bacillota</taxon>
        <taxon>Bacilli</taxon>
        <taxon>Bacillales</taxon>
        <taxon>Bacillaceae</taxon>
        <taxon>Bacillus</taxon>
    </lineage>
</organism>
<gene>
    <name evidence="1" type="ORF">ACFOU2_04000</name>
</gene>
<evidence type="ECO:0000313" key="1">
    <source>
        <dbReference type="EMBL" id="MFC3882701.1"/>
    </source>
</evidence>
<protein>
    <recommendedName>
        <fullName evidence="3">Lipoprotein</fullName>
    </recommendedName>
</protein>
<dbReference type="RefSeq" id="WP_377912411.1">
    <property type="nucleotide sequence ID" value="NZ_JBHRZT010000020.1"/>
</dbReference>
<proteinExistence type="predicted"/>
<comment type="caution">
    <text evidence="1">The sequence shown here is derived from an EMBL/GenBank/DDBJ whole genome shotgun (WGS) entry which is preliminary data.</text>
</comment>
<sequence>MRIPVSICLAALLLGACSNDKPKPETRMEVVPMNVVQTKEEAVETLKSSSNRSMIVHQHVRGNNVYVECIVNNFSFAETGQNTQDGKGYLQLYVDGKRMEPISQAAFIIKNLAPGKHTIQLELMKSSKKSYGLSKTFEVVI</sequence>